<name>A0AAJ7BGR7_CEPCN</name>
<dbReference type="Pfam" id="PF07898">
    <property type="entry name" value="DUF1676"/>
    <property type="match status" value="1"/>
</dbReference>
<evidence type="ECO:0000256" key="1">
    <source>
        <dbReference type="SAM" id="MobiDB-lite"/>
    </source>
</evidence>
<protein>
    <submittedName>
        <fullName evidence="5">Uncharacterized protein LOC107263198</fullName>
    </submittedName>
</protein>
<keyword evidence="3" id="KW-0732">Signal</keyword>
<dbReference type="GeneID" id="107263198"/>
<dbReference type="PANTHER" id="PTHR21879:SF3">
    <property type="entry name" value="FI03378P"/>
    <property type="match status" value="1"/>
</dbReference>
<feature type="compositionally biased region" description="Basic and acidic residues" evidence="1">
    <location>
        <begin position="28"/>
        <end position="39"/>
    </location>
</feature>
<dbReference type="AlphaFoldDB" id="A0AAJ7BGR7"/>
<feature type="region of interest" description="Disordered" evidence="1">
    <location>
        <begin position="28"/>
        <end position="48"/>
    </location>
</feature>
<feature type="transmembrane region" description="Helical" evidence="2">
    <location>
        <begin position="250"/>
        <end position="268"/>
    </location>
</feature>
<evidence type="ECO:0000256" key="2">
    <source>
        <dbReference type="SAM" id="Phobius"/>
    </source>
</evidence>
<feature type="region of interest" description="Disordered" evidence="1">
    <location>
        <begin position="119"/>
        <end position="138"/>
    </location>
</feature>
<accession>A0AAJ7BGR7</accession>
<keyword evidence="2" id="KW-0812">Transmembrane</keyword>
<reference evidence="5" key="1">
    <citation type="submission" date="2025-08" db="UniProtKB">
        <authorList>
            <consortium name="RefSeq"/>
        </authorList>
    </citation>
    <scope>IDENTIFICATION</scope>
</reference>
<keyword evidence="2" id="KW-1133">Transmembrane helix</keyword>
<organism evidence="4 5">
    <name type="scientific">Cephus cinctus</name>
    <name type="common">Wheat stem sawfly</name>
    <dbReference type="NCBI Taxonomy" id="211228"/>
    <lineage>
        <taxon>Eukaryota</taxon>
        <taxon>Metazoa</taxon>
        <taxon>Ecdysozoa</taxon>
        <taxon>Arthropoda</taxon>
        <taxon>Hexapoda</taxon>
        <taxon>Insecta</taxon>
        <taxon>Pterygota</taxon>
        <taxon>Neoptera</taxon>
        <taxon>Endopterygota</taxon>
        <taxon>Hymenoptera</taxon>
        <taxon>Cephoidea</taxon>
        <taxon>Cephidae</taxon>
        <taxon>Cephus</taxon>
    </lineage>
</organism>
<dbReference type="RefSeq" id="XP_015585616.1">
    <property type="nucleotide sequence ID" value="XM_015730130.2"/>
</dbReference>
<feature type="transmembrane region" description="Helical" evidence="2">
    <location>
        <begin position="219"/>
        <end position="238"/>
    </location>
</feature>
<dbReference type="Proteomes" id="UP000694920">
    <property type="component" value="Unplaced"/>
</dbReference>
<keyword evidence="4" id="KW-1185">Reference proteome</keyword>
<dbReference type="KEGG" id="ccin:107263198"/>
<evidence type="ECO:0000313" key="5">
    <source>
        <dbReference type="RefSeq" id="XP_015585616.1"/>
    </source>
</evidence>
<feature type="signal peptide" evidence="3">
    <location>
        <begin position="1"/>
        <end position="23"/>
    </location>
</feature>
<evidence type="ECO:0000256" key="3">
    <source>
        <dbReference type="SAM" id="SignalP"/>
    </source>
</evidence>
<keyword evidence="2" id="KW-0472">Membrane</keyword>
<evidence type="ECO:0000313" key="4">
    <source>
        <dbReference type="Proteomes" id="UP000694920"/>
    </source>
</evidence>
<gene>
    <name evidence="5" type="primary">LOC107263198</name>
</gene>
<dbReference type="PANTHER" id="PTHR21879">
    <property type="entry name" value="FI03362P-RELATED-RELATED"/>
    <property type="match status" value="1"/>
</dbReference>
<dbReference type="GO" id="GO:0016020">
    <property type="term" value="C:membrane"/>
    <property type="evidence" value="ECO:0007669"/>
    <property type="project" value="TreeGrafter"/>
</dbReference>
<dbReference type="InterPro" id="IPR012464">
    <property type="entry name" value="DUF1676"/>
</dbReference>
<sequence length="343" mass="36612">MSRFLTLIGIGLAATLLFSVAEASPLEKHEKHEKHETLEKTPSNLQHPLQQLQSVTLSDRAKYEEELLRKLNTKCSQNDVSSCVMLKLVTYMNKLLKKASIELTDDIEISQKTEQSINENAAAGVSGPKAASGGFGAGRSQDDDTEAFDLVASKLYAFVKSRNIKWRVFPEDDVVVSASEDESGALNLGVSIEKTKNGGARAATADGAAQDGRGKKNSMGPLIAAAVLKIGLIGGLAFKGLALLVGKALLLSKIALLLAGIIGLKKLFSQQKHVTYEVVSHPHHTSSHAYSADHGGHGDSYSSGWARSFHSSSSVPAKLQVEPSADQHDLAHNLAYSAHLPAN</sequence>
<feature type="chain" id="PRO_5042525171" evidence="3">
    <location>
        <begin position="24"/>
        <end position="343"/>
    </location>
</feature>
<proteinExistence type="predicted"/>